<comment type="subcellular location">
    <subcellularLocation>
        <location evidence="1">Membrane</location>
        <topology evidence="1">Multi-pass membrane protein</topology>
    </subcellularLocation>
</comment>
<dbReference type="GO" id="GO:0005737">
    <property type="term" value="C:cytoplasm"/>
    <property type="evidence" value="ECO:0000318"/>
    <property type="project" value="GO_Central"/>
</dbReference>
<dbReference type="GO" id="GO:0016020">
    <property type="term" value="C:membrane"/>
    <property type="evidence" value="ECO:0007669"/>
    <property type="project" value="UniProtKB-SubCell"/>
</dbReference>
<dbReference type="HOGENOM" id="CLU_049109_8_3_1"/>
<keyword evidence="4 7" id="KW-1133">Transmembrane helix</keyword>
<evidence type="ECO:0000256" key="2">
    <source>
        <dbReference type="ARBA" id="ARBA00006824"/>
    </source>
</evidence>
<dbReference type="PANTHER" id="PTHR11266">
    <property type="entry name" value="PEROXISOMAL MEMBRANE PROTEIN 2, PXMP2 MPV17"/>
    <property type="match status" value="1"/>
</dbReference>
<dbReference type="Proteomes" id="UP000001555">
    <property type="component" value="Unassembled WGS sequence"/>
</dbReference>
<sequence>MLAIFAAYGHAMETHPGITQILSNALMLLIGDIVAQTLIERRGLLNARRAAVAFSVGAVYCGPVLRMWYQALDWMSLGTGLYGVALNVMLTELVFAPIFLLGFFVVFGFICWKSWRDMGGFIRVKYPSTLAANLVFWPATQVINFRFVSLNYRLLFADFMGLLWGSFVSWRANSRYKTGLEDSCLDDKFSIP</sequence>
<feature type="transmembrane region" description="Helical" evidence="7">
    <location>
        <begin position="51"/>
        <end position="69"/>
    </location>
</feature>
<dbReference type="OrthoDB" id="430207at2759"/>
<evidence type="ECO:0000313" key="10">
    <source>
        <dbReference type="Proteomes" id="UP000001555"/>
    </source>
</evidence>
<gene>
    <name evidence="8" type="ORF">IscW_ISCW013076</name>
</gene>
<keyword evidence="5 7" id="KW-0472">Membrane</keyword>
<dbReference type="PaxDb" id="6945-B7QAY8"/>
<name>B7QAY8_IXOSC</name>
<protein>
    <recommendedName>
        <fullName evidence="6">Mitochondrial inner membrane protein Mpv17</fullName>
    </recommendedName>
</protein>
<reference evidence="9" key="2">
    <citation type="submission" date="2020-05" db="UniProtKB">
        <authorList>
            <consortium name="EnsemblMetazoa"/>
        </authorList>
    </citation>
    <scope>IDENTIFICATION</scope>
    <source>
        <strain evidence="9">wikel</strain>
    </source>
</reference>
<accession>B7QAY8</accession>
<dbReference type="VEuPathDB" id="VectorBase:ISCI013076"/>
<dbReference type="Pfam" id="PF04117">
    <property type="entry name" value="Mpv17_PMP22"/>
    <property type="match status" value="1"/>
</dbReference>
<dbReference type="EMBL" id="DS897521">
    <property type="protein sequence ID" value="EEC16010.1"/>
    <property type="molecule type" value="Genomic_DNA"/>
</dbReference>
<dbReference type="AlphaFoldDB" id="B7QAY8"/>
<dbReference type="VEuPathDB" id="VectorBase:ISCP_017270"/>
<dbReference type="EMBL" id="ABJB010752614">
    <property type="status" value="NOT_ANNOTATED_CDS"/>
    <property type="molecule type" value="Genomic_DNA"/>
</dbReference>
<evidence type="ECO:0000256" key="4">
    <source>
        <dbReference type="ARBA" id="ARBA00022989"/>
    </source>
</evidence>
<evidence type="ECO:0000256" key="1">
    <source>
        <dbReference type="ARBA" id="ARBA00004141"/>
    </source>
</evidence>
<organism>
    <name type="scientific">Ixodes scapularis</name>
    <name type="common">Black-legged tick</name>
    <name type="synonym">Deer tick</name>
    <dbReference type="NCBI Taxonomy" id="6945"/>
    <lineage>
        <taxon>Eukaryota</taxon>
        <taxon>Metazoa</taxon>
        <taxon>Ecdysozoa</taxon>
        <taxon>Arthropoda</taxon>
        <taxon>Chelicerata</taxon>
        <taxon>Arachnida</taxon>
        <taxon>Acari</taxon>
        <taxon>Parasitiformes</taxon>
        <taxon>Ixodida</taxon>
        <taxon>Ixodoidea</taxon>
        <taxon>Ixodidae</taxon>
        <taxon>Ixodinae</taxon>
        <taxon>Ixodes</taxon>
    </lineage>
</organism>
<dbReference type="InterPro" id="IPR007248">
    <property type="entry name" value="Mpv17_PMP22"/>
</dbReference>
<proteinExistence type="inferred from homology"/>
<dbReference type="GO" id="GO:0005739">
    <property type="term" value="C:mitochondrion"/>
    <property type="evidence" value="ECO:0000318"/>
    <property type="project" value="GO_Central"/>
</dbReference>
<comment type="similarity">
    <text evidence="2 7">Belongs to the peroxisomal membrane protein PXMP2/4 family.</text>
</comment>
<evidence type="ECO:0000313" key="8">
    <source>
        <dbReference type="EMBL" id="EEC16010.1"/>
    </source>
</evidence>
<dbReference type="GO" id="GO:1901858">
    <property type="term" value="P:regulation of mitochondrial DNA metabolic process"/>
    <property type="evidence" value="ECO:0000318"/>
    <property type="project" value="GO_Central"/>
</dbReference>
<evidence type="ECO:0000256" key="3">
    <source>
        <dbReference type="ARBA" id="ARBA00022692"/>
    </source>
</evidence>
<evidence type="ECO:0000256" key="6">
    <source>
        <dbReference type="ARBA" id="ARBA00049743"/>
    </source>
</evidence>
<dbReference type="VEuPathDB" id="VectorBase:ISCW013076"/>
<keyword evidence="10" id="KW-1185">Reference proteome</keyword>
<dbReference type="PANTHER" id="PTHR11266:SF17">
    <property type="entry name" value="PROTEIN MPV17"/>
    <property type="match status" value="1"/>
</dbReference>
<dbReference type="GO" id="GO:0015267">
    <property type="term" value="F:channel activity"/>
    <property type="evidence" value="ECO:0000318"/>
    <property type="project" value="GO_Central"/>
</dbReference>
<dbReference type="InParanoid" id="B7QAY8"/>
<evidence type="ECO:0000256" key="5">
    <source>
        <dbReference type="ARBA" id="ARBA00023136"/>
    </source>
</evidence>
<dbReference type="EnsemblMetazoa" id="ISCW013076-RA">
    <property type="protein sequence ID" value="ISCW013076-PA"/>
    <property type="gene ID" value="ISCW013076"/>
</dbReference>
<dbReference type="FunCoup" id="B7QAY8">
    <property type="interactions" value="292"/>
</dbReference>
<reference evidence="8 10" key="1">
    <citation type="submission" date="2008-03" db="EMBL/GenBank/DDBJ databases">
        <title>Annotation of Ixodes scapularis.</title>
        <authorList>
            <consortium name="Ixodes scapularis Genome Project Consortium"/>
            <person name="Caler E."/>
            <person name="Hannick L.I."/>
            <person name="Bidwell S."/>
            <person name="Joardar V."/>
            <person name="Thiagarajan M."/>
            <person name="Amedeo P."/>
            <person name="Galinsky K.J."/>
            <person name="Schobel S."/>
            <person name="Inman J."/>
            <person name="Hostetler J."/>
            <person name="Miller J."/>
            <person name="Hammond M."/>
            <person name="Megy K."/>
            <person name="Lawson D."/>
            <person name="Kodira C."/>
            <person name="Sutton G."/>
            <person name="Meyer J."/>
            <person name="Hill C.A."/>
            <person name="Birren B."/>
            <person name="Nene V."/>
            <person name="Collins F."/>
            <person name="Alarcon-Chaidez F."/>
            <person name="Wikel S."/>
            <person name="Strausberg R."/>
        </authorList>
    </citation>
    <scope>NUCLEOTIDE SEQUENCE [LARGE SCALE GENOMIC DNA]</scope>
    <source>
        <strain evidence="10">Wikel</strain>
        <strain evidence="8">Wikel colony</strain>
    </source>
</reference>
<feature type="transmembrane region" description="Helical" evidence="7">
    <location>
        <begin position="89"/>
        <end position="112"/>
    </location>
</feature>
<evidence type="ECO:0000313" key="9">
    <source>
        <dbReference type="EnsemblMetazoa" id="ISCW013076-PA"/>
    </source>
</evidence>
<evidence type="ECO:0000256" key="7">
    <source>
        <dbReference type="RuleBase" id="RU363053"/>
    </source>
</evidence>
<keyword evidence="3 7" id="KW-0812">Transmembrane</keyword>